<name>A0A6A6XMR0_9PLEO</name>
<dbReference type="Proteomes" id="UP000799757">
    <property type="component" value="Unassembled WGS sequence"/>
</dbReference>
<dbReference type="Pfam" id="PF18596">
    <property type="entry name" value="Sld7_C"/>
    <property type="match status" value="1"/>
</dbReference>
<feature type="compositionally biased region" description="Polar residues" evidence="1">
    <location>
        <begin position="309"/>
        <end position="322"/>
    </location>
</feature>
<keyword evidence="4" id="KW-1185">Reference proteome</keyword>
<protein>
    <recommendedName>
        <fullName evidence="2">Sld7 C-terminal domain-containing protein</fullName>
    </recommendedName>
</protein>
<feature type="region of interest" description="Disordered" evidence="1">
    <location>
        <begin position="186"/>
        <end position="332"/>
    </location>
</feature>
<evidence type="ECO:0000256" key="1">
    <source>
        <dbReference type="SAM" id="MobiDB-lite"/>
    </source>
</evidence>
<organism evidence="3 4">
    <name type="scientific">Melanomma pulvis-pyrius CBS 109.77</name>
    <dbReference type="NCBI Taxonomy" id="1314802"/>
    <lineage>
        <taxon>Eukaryota</taxon>
        <taxon>Fungi</taxon>
        <taxon>Dikarya</taxon>
        <taxon>Ascomycota</taxon>
        <taxon>Pezizomycotina</taxon>
        <taxon>Dothideomycetes</taxon>
        <taxon>Pleosporomycetidae</taxon>
        <taxon>Pleosporales</taxon>
        <taxon>Melanommataceae</taxon>
        <taxon>Melanomma</taxon>
    </lineage>
</organism>
<sequence>MADIWSGDILLANNTTIKEISLASPNVAPSPTLPATALRFLSTVDTARIPLYLATGPSFDVWTTSEETEEWFQSILLRKVASATDASENAAVEDWWTWARAQSPIGILVQVEGGYTTLNSPRITELLFYGTVAAPAKGVLPTPPSSSPDLPHIQPGDLPELRVHALPLSSDLLYRANLPEFPPLSPAQSGAQFLPSLHSSDSTVPRSPKRKRDIFDEATQLQRKARRQGGEGVAAAAGKGRDSQPAIAHRKSLSVDTKIAPLSDTRPPSANGILPRPPSRQLSRSPSVSSDIRPLSRKGLPDGHAKRSGLSQVATVSLQSEEPTTETRNKEAITRVVMAAMRMYGLQQRKKNKSRQGSVAPGVDVSKQLSVGEAAEDTAKDEEFKLIYHQTYKGAVLALRKHISTKPLHTQPDRLRDVVEKLLAIFCVDPLTEPPLAEDPPDLLATPGSKQRFCIANSALHQASPFDMPSVTRVNAVKFTGDVQVHTGSPISRRREKEV</sequence>
<feature type="compositionally biased region" description="Polar residues" evidence="1">
    <location>
        <begin position="186"/>
        <end position="205"/>
    </location>
</feature>
<evidence type="ECO:0000313" key="3">
    <source>
        <dbReference type="EMBL" id="KAF2797448.1"/>
    </source>
</evidence>
<feature type="domain" description="Sld7 C-terminal" evidence="2">
    <location>
        <begin position="326"/>
        <end position="427"/>
    </location>
</feature>
<dbReference type="InterPro" id="IPR041260">
    <property type="entry name" value="Sld7_C"/>
</dbReference>
<dbReference type="OrthoDB" id="4205424at2759"/>
<feature type="compositionally biased region" description="Low complexity" evidence="1">
    <location>
        <begin position="279"/>
        <end position="290"/>
    </location>
</feature>
<reference evidence="3" key="1">
    <citation type="journal article" date="2020" name="Stud. Mycol.">
        <title>101 Dothideomycetes genomes: a test case for predicting lifestyles and emergence of pathogens.</title>
        <authorList>
            <person name="Haridas S."/>
            <person name="Albert R."/>
            <person name="Binder M."/>
            <person name="Bloem J."/>
            <person name="Labutti K."/>
            <person name="Salamov A."/>
            <person name="Andreopoulos B."/>
            <person name="Baker S."/>
            <person name="Barry K."/>
            <person name="Bills G."/>
            <person name="Bluhm B."/>
            <person name="Cannon C."/>
            <person name="Castanera R."/>
            <person name="Culley D."/>
            <person name="Daum C."/>
            <person name="Ezra D."/>
            <person name="Gonzalez J."/>
            <person name="Henrissat B."/>
            <person name="Kuo A."/>
            <person name="Liang C."/>
            <person name="Lipzen A."/>
            <person name="Lutzoni F."/>
            <person name="Magnuson J."/>
            <person name="Mondo S."/>
            <person name="Nolan M."/>
            <person name="Ohm R."/>
            <person name="Pangilinan J."/>
            <person name="Park H.-J."/>
            <person name="Ramirez L."/>
            <person name="Alfaro M."/>
            <person name="Sun H."/>
            <person name="Tritt A."/>
            <person name="Yoshinaga Y."/>
            <person name="Zwiers L.-H."/>
            <person name="Turgeon B."/>
            <person name="Goodwin S."/>
            <person name="Spatafora J."/>
            <person name="Crous P."/>
            <person name="Grigoriev I."/>
        </authorList>
    </citation>
    <scope>NUCLEOTIDE SEQUENCE</scope>
    <source>
        <strain evidence="3">CBS 109.77</strain>
    </source>
</reference>
<dbReference type="EMBL" id="MU001806">
    <property type="protein sequence ID" value="KAF2797448.1"/>
    <property type="molecule type" value="Genomic_DNA"/>
</dbReference>
<accession>A0A6A6XMR0</accession>
<dbReference type="AlphaFoldDB" id="A0A6A6XMR0"/>
<evidence type="ECO:0000259" key="2">
    <source>
        <dbReference type="Pfam" id="PF18596"/>
    </source>
</evidence>
<evidence type="ECO:0000313" key="4">
    <source>
        <dbReference type="Proteomes" id="UP000799757"/>
    </source>
</evidence>
<gene>
    <name evidence="3" type="ORF">K505DRAFT_235476</name>
</gene>
<proteinExistence type="predicted"/>